<protein>
    <recommendedName>
        <fullName evidence="11">Ubiquitin carboxyl-terminal hydrolase</fullName>
        <ecNumber evidence="11">3.4.19.12</ecNumber>
    </recommendedName>
</protein>
<evidence type="ECO:0000256" key="10">
    <source>
        <dbReference type="PROSITE-ProRule" id="PRU00134"/>
    </source>
</evidence>
<dbReference type="Pfam" id="PF06337">
    <property type="entry name" value="DUSP"/>
    <property type="match status" value="1"/>
</dbReference>
<dbReference type="InterPro" id="IPR006615">
    <property type="entry name" value="Pept_C19_DUSP"/>
</dbReference>
<dbReference type="Gene3D" id="6.10.140.2220">
    <property type="match status" value="1"/>
</dbReference>
<keyword evidence="4" id="KW-0479">Metal-binding</keyword>
<dbReference type="PROSITE" id="PS51283">
    <property type="entry name" value="DUSP"/>
    <property type="match status" value="1"/>
</dbReference>
<comment type="caution">
    <text evidence="15">The sequence shown here is derived from an EMBL/GenBank/DDBJ whole genome shotgun (WGS) entry which is preliminary data.</text>
</comment>
<evidence type="ECO:0000256" key="3">
    <source>
        <dbReference type="ARBA" id="ARBA00022670"/>
    </source>
</evidence>
<organism evidence="15 16">
    <name type="scientific">Stentor coeruleus</name>
    <dbReference type="NCBI Taxonomy" id="5963"/>
    <lineage>
        <taxon>Eukaryota</taxon>
        <taxon>Sar</taxon>
        <taxon>Alveolata</taxon>
        <taxon>Ciliophora</taxon>
        <taxon>Postciliodesmatophora</taxon>
        <taxon>Heterotrichea</taxon>
        <taxon>Heterotrichida</taxon>
        <taxon>Stentoridae</taxon>
        <taxon>Stentor</taxon>
    </lineage>
</organism>
<dbReference type="PANTHER" id="PTHR21646">
    <property type="entry name" value="UBIQUITIN CARBOXYL-TERMINAL HYDROLASE"/>
    <property type="match status" value="1"/>
</dbReference>
<sequence length="921" mass="105902">MSEDSGLDLVNELLSENRTQAALEQLDKILGPCENSDIFYKAHEIYETLGNFAQARQALIKAVDYSKDSAQLTKSSEKLKHYQELLKGKEEFEEFNRLNKVSELHEGSLWHLISKIWLRKWEEYLLWENQHPGPISNTDIIDTKDFIQDQRPGKSYTNILLKPECKENIDFILASKPAYSFLLKKYGSDNNIFKRWCISLNDDGSGLHIELRQKALQVRIIPDSSDKKYTFYMSRIETLMNLKEKICAFRKDLGDFEFRAWKAGIDISLPEAFTEKKHTFDGKILNESCIIEDCEIAENDMIVAEFKYLSEWVLYRSGDICCFCKNSGDLKFCLGCKVVKYCSKKCQQDDFRSHKDFCHKVKQSSKTKSGLVGLNNLGNTCFMNSSLQCVLHIKDLKSYFLSQAYKSHINTNNPLGTKDAALAKVFAEMMENIWLGNESVISPWSFKKIISKFAPQFTGYEQHDSHELLTYLLTGLHEDLNQIKKKPYVEKPDCDNVDDKKASKEAWDWFLTRNKSVFVDFMYGQLKSTLKCPDCGRNSITFDPFLTFGVNIPNANKKSCTVILVMLDNTLIKQEITLMSNTTIVRIKSLIAEKHKLKNIVLCYYNKLSIQGICEDYSDVSDYKEKLLIAYEQKTKTKGMYPIPLRFILDNDSKYIISFTRLMFFHQQKTFAKIHSTLKKRLPGKFNINIINTAGYTGIFNKTRLPCDFCGLTECKNCPLPKTHCTLYNAIESMKNNEGQFMLEIAFDPNNEFANMCNSLVDSIPINEDLSYGEHFTLFNCLDYSLRSETLDIGNEWYCSGCKKHVQALKSLELYILPKVLIFHLVRFKSRGVFSQKNTEFVEFPIKGLSLEAYTATKNSGVYDLFAVSNHYGSLGGGHFTACVDVEGIWYFMDDSSVTQVSEDKVVSSAAYILFYRLRDD</sequence>
<keyword evidence="9" id="KW-0862">Zinc</keyword>
<dbReference type="InterPro" id="IPR035927">
    <property type="entry name" value="DUSP-like_sf"/>
</dbReference>
<dbReference type="InterPro" id="IPR001394">
    <property type="entry name" value="Peptidase_C19_UCH"/>
</dbReference>
<evidence type="ECO:0000259" key="13">
    <source>
        <dbReference type="PROSITE" id="PS50865"/>
    </source>
</evidence>
<evidence type="ECO:0000313" key="15">
    <source>
        <dbReference type="EMBL" id="OMJ92443.1"/>
    </source>
</evidence>
<evidence type="ECO:0000256" key="9">
    <source>
        <dbReference type="ARBA" id="ARBA00022833"/>
    </source>
</evidence>
<dbReference type="PROSITE" id="PS50865">
    <property type="entry name" value="ZF_MYND_2"/>
    <property type="match status" value="1"/>
</dbReference>
<dbReference type="EMBL" id="MPUH01000061">
    <property type="protein sequence ID" value="OMJ92443.1"/>
    <property type="molecule type" value="Genomic_DNA"/>
</dbReference>
<keyword evidence="16" id="KW-1185">Reference proteome</keyword>
<dbReference type="PROSITE" id="PS50235">
    <property type="entry name" value="USP_3"/>
    <property type="match status" value="1"/>
</dbReference>
<dbReference type="Proteomes" id="UP000187209">
    <property type="component" value="Unassembled WGS sequence"/>
</dbReference>
<evidence type="ECO:0000256" key="2">
    <source>
        <dbReference type="ARBA" id="ARBA00009085"/>
    </source>
</evidence>
<dbReference type="InterPro" id="IPR018200">
    <property type="entry name" value="USP_CS"/>
</dbReference>
<accession>A0A1R2CTZ2</accession>
<dbReference type="InterPro" id="IPR002893">
    <property type="entry name" value="Znf_MYND"/>
</dbReference>
<keyword evidence="8 11" id="KW-0788">Thiol protease</keyword>
<dbReference type="InterPro" id="IPR038765">
    <property type="entry name" value="Papain-like_cys_pep_sf"/>
</dbReference>
<evidence type="ECO:0000256" key="11">
    <source>
        <dbReference type="RuleBase" id="RU366025"/>
    </source>
</evidence>
<comment type="similarity">
    <text evidence="2 11">Belongs to the peptidase C19 family.</text>
</comment>
<dbReference type="PROSITE" id="PS00973">
    <property type="entry name" value="USP_2"/>
    <property type="match status" value="1"/>
</dbReference>
<dbReference type="GO" id="GO:0006508">
    <property type="term" value="P:proteolysis"/>
    <property type="evidence" value="ECO:0007669"/>
    <property type="project" value="UniProtKB-KW"/>
</dbReference>
<dbReference type="Gene3D" id="3.90.70.10">
    <property type="entry name" value="Cysteine proteinases"/>
    <property type="match status" value="2"/>
</dbReference>
<evidence type="ECO:0000259" key="12">
    <source>
        <dbReference type="PROSITE" id="PS50235"/>
    </source>
</evidence>
<dbReference type="OrthoDB" id="292964at2759"/>
<dbReference type="SMART" id="SM00695">
    <property type="entry name" value="DUSP"/>
    <property type="match status" value="1"/>
</dbReference>
<evidence type="ECO:0000256" key="4">
    <source>
        <dbReference type="ARBA" id="ARBA00022723"/>
    </source>
</evidence>
<dbReference type="AlphaFoldDB" id="A0A1R2CTZ2"/>
<evidence type="ECO:0000256" key="7">
    <source>
        <dbReference type="ARBA" id="ARBA00022801"/>
    </source>
</evidence>
<name>A0A1R2CTZ2_9CILI</name>
<dbReference type="InterPro" id="IPR028889">
    <property type="entry name" value="USP"/>
</dbReference>
<gene>
    <name evidence="15" type="ORF">SteCoe_4780</name>
</gene>
<feature type="domain" description="USP" evidence="12">
    <location>
        <begin position="372"/>
        <end position="919"/>
    </location>
</feature>
<evidence type="ECO:0000256" key="1">
    <source>
        <dbReference type="ARBA" id="ARBA00000707"/>
    </source>
</evidence>
<proteinExistence type="inferred from homology"/>
<keyword evidence="5 10" id="KW-0863">Zinc-finger</keyword>
<evidence type="ECO:0000256" key="5">
    <source>
        <dbReference type="ARBA" id="ARBA00022771"/>
    </source>
</evidence>
<dbReference type="SUPFAM" id="SSF143791">
    <property type="entry name" value="DUSP-like"/>
    <property type="match status" value="1"/>
</dbReference>
<dbReference type="PANTHER" id="PTHR21646:SF24">
    <property type="entry name" value="UBIQUITIN CARBOXYL-TERMINAL HYDROLASE"/>
    <property type="match status" value="1"/>
</dbReference>
<dbReference type="PROSITE" id="PS00972">
    <property type="entry name" value="USP_1"/>
    <property type="match status" value="1"/>
</dbReference>
<feature type="domain" description="DUSP" evidence="14">
    <location>
        <begin position="83"/>
        <end position="198"/>
    </location>
</feature>
<dbReference type="Pfam" id="PF00443">
    <property type="entry name" value="UCH"/>
    <property type="match status" value="1"/>
</dbReference>
<dbReference type="SUPFAM" id="SSF144232">
    <property type="entry name" value="HIT/MYND zinc finger-like"/>
    <property type="match status" value="1"/>
</dbReference>
<reference evidence="15 16" key="1">
    <citation type="submission" date="2016-11" db="EMBL/GenBank/DDBJ databases">
        <title>The macronuclear genome of Stentor coeruleus: a giant cell with tiny introns.</title>
        <authorList>
            <person name="Slabodnick M."/>
            <person name="Ruby J.G."/>
            <person name="Reiff S.B."/>
            <person name="Swart E.C."/>
            <person name="Gosai S."/>
            <person name="Prabakaran S."/>
            <person name="Witkowska E."/>
            <person name="Larue G.E."/>
            <person name="Fisher S."/>
            <person name="Freeman R.M."/>
            <person name="Gunawardena J."/>
            <person name="Chu W."/>
            <person name="Stover N.A."/>
            <person name="Gregory B.D."/>
            <person name="Nowacki M."/>
            <person name="Derisi J."/>
            <person name="Roy S.W."/>
            <person name="Marshall W.F."/>
            <person name="Sood P."/>
        </authorList>
    </citation>
    <scope>NUCLEOTIDE SEQUENCE [LARGE SCALE GENOMIC DNA]</scope>
    <source>
        <strain evidence="15">WM001</strain>
    </source>
</reference>
<keyword evidence="6 11" id="KW-0833">Ubl conjugation pathway</keyword>
<evidence type="ECO:0000256" key="6">
    <source>
        <dbReference type="ARBA" id="ARBA00022786"/>
    </source>
</evidence>
<dbReference type="InterPro" id="IPR050185">
    <property type="entry name" value="Ub_carboxyl-term_hydrolase"/>
</dbReference>
<dbReference type="GO" id="GO:0004843">
    <property type="term" value="F:cysteine-type deubiquitinase activity"/>
    <property type="evidence" value="ECO:0007669"/>
    <property type="project" value="UniProtKB-UniRule"/>
</dbReference>
<keyword evidence="3 11" id="KW-0645">Protease</keyword>
<dbReference type="PROSITE" id="PS01360">
    <property type="entry name" value="ZF_MYND_1"/>
    <property type="match status" value="1"/>
</dbReference>
<dbReference type="GO" id="GO:0008270">
    <property type="term" value="F:zinc ion binding"/>
    <property type="evidence" value="ECO:0007669"/>
    <property type="project" value="UniProtKB-KW"/>
</dbReference>
<keyword evidence="7 11" id="KW-0378">Hydrolase</keyword>
<evidence type="ECO:0000256" key="8">
    <source>
        <dbReference type="ARBA" id="ARBA00022807"/>
    </source>
</evidence>
<evidence type="ECO:0000259" key="14">
    <source>
        <dbReference type="PROSITE" id="PS51283"/>
    </source>
</evidence>
<comment type="catalytic activity">
    <reaction evidence="1 11">
        <text>Thiol-dependent hydrolysis of ester, thioester, amide, peptide and isopeptide bonds formed by the C-terminal Gly of ubiquitin (a 76-residue protein attached to proteins as an intracellular targeting signal).</text>
        <dbReference type="EC" id="3.4.19.12"/>
    </reaction>
</comment>
<dbReference type="Pfam" id="PF01753">
    <property type="entry name" value="zf-MYND"/>
    <property type="match status" value="1"/>
</dbReference>
<evidence type="ECO:0000313" key="16">
    <source>
        <dbReference type="Proteomes" id="UP000187209"/>
    </source>
</evidence>
<dbReference type="EC" id="3.4.19.12" evidence="11"/>
<feature type="domain" description="MYND-type" evidence="13">
    <location>
        <begin position="321"/>
        <end position="358"/>
    </location>
</feature>
<dbReference type="GO" id="GO:0016579">
    <property type="term" value="P:protein deubiquitination"/>
    <property type="evidence" value="ECO:0007669"/>
    <property type="project" value="InterPro"/>
</dbReference>
<dbReference type="SUPFAM" id="SSF54001">
    <property type="entry name" value="Cysteine proteinases"/>
    <property type="match status" value="1"/>
</dbReference>
<dbReference type="Gene3D" id="3.30.2230.10">
    <property type="entry name" value="DUSP-like"/>
    <property type="match status" value="1"/>
</dbReference>